<feature type="transmembrane region" description="Helical" evidence="1">
    <location>
        <begin position="144"/>
        <end position="161"/>
    </location>
</feature>
<gene>
    <name evidence="2" type="ORF">EHQ43_14785</name>
</gene>
<feature type="transmembrane region" description="Helical" evidence="1">
    <location>
        <begin position="181"/>
        <end position="202"/>
    </location>
</feature>
<proteinExistence type="predicted"/>
<dbReference type="Proteomes" id="UP000297641">
    <property type="component" value="Unassembled WGS sequence"/>
</dbReference>
<accession>A0A7I0IIH5</accession>
<feature type="transmembrane region" description="Helical" evidence="1">
    <location>
        <begin position="112"/>
        <end position="132"/>
    </location>
</feature>
<sequence length="204" mass="24418">MIQYLNFEMIMNLLKRCKSFWGSFKNKDWFYLILYTLIYLIHCLVSWQDLTKINSQIESEMILRNGFVSFWHLYPYHVFSVYLISILYLLFSYLIVSVFAKLKMIQIQSKITSFYITQFNLFFFIICILYIGNVLLGIFSDTEVYTVLVLCFWIGTYLIFVNQNGKLFRNQVLLESGSVFIFSKCIGYMIPILWTFILLLLIKR</sequence>
<dbReference type="RefSeq" id="WP_135771591.1">
    <property type="nucleotide sequence ID" value="NZ_RQFT01000012.1"/>
</dbReference>
<evidence type="ECO:0000256" key="1">
    <source>
        <dbReference type="SAM" id="Phobius"/>
    </source>
</evidence>
<dbReference type="AlphaFoldDB" id="A0A7I0IIH5"/>
<keyword evidence="1" id="KW-1133">Transmembrane helix</keyword>
<comment type="caution">
    <text evidence="2">The sequence shown here is derived from an EMBL/GenBank/DDBJ whole genome shotgun (WGS) entry which is preliminary data.</text>
</comment>
<reference evidence="2 3" key="1">
    <citation type="journal article" date="2019" name="PLoS Negl. Trop. Dis.">
        <title>Revisiting the worldwide diversity of Leptospira species in the environment.</title>
        <authorList>
            <person name="Vincent A.T."/>
            <person name="Schiettekatte O."/>
            <person name="Bourhy P."/>
            <person name="Veyrier F.J."/>
            <person name="Picardeau M."/>
        </authorList>
    </citation>
    <scope>NUCLEOTIDE SEQUENCE [LARGE SCALE GENOMIC DNA]</scope>
    <source>
        <strain evidence="2 3">201800273</strain>
    </source>
</reference>
<keyword evidence="1" id="KW-0812">Transmembrane</keyword>
<dbReference type="EMBL" id="RQFT01000012">
    <property type="protein sequence ID" value="TGL03067.1"/>
    <property type="molecule type" value="Genomic_DNA"/>
</dbReference>
<evidence type="ECO:0000313" key="2">
    <source>
        <dbReference type="EMBL" id="TGL03067.1"/>
    </source>
</evidence>
<keyword evidence="1" id="KW-0472">Membrane</keyword>
<protein>
    <recommendedName>
        <fullName evidence="4">DUF4271 domain-containing protein</fullName>
    </recommendedName>
</protein>
<feature type="transmembrane region" description="Helical" evidence="1">
    <location>
        <begin position="29"/>
        <end position="47"/>
    </location>
</feature>
<evidence type="ECO:0000313" key="3">
    <source>
        <dbReference type="Proteomes" id="UP000297641"/>
    </source>
</evidence>
<feature type="transmembrane region" description="Helical" evidence="1">
    <location>
        <begin position="79"/>
        <end position="100"/>
    </location>
</feature>
<name>A0A7I0IIH5_9LEPT</name>
<organism evidence="2 3">
    <name type="scientific">Leptospira bouyouniensis</name>
    <dbReference type="NCBI Taxonomy" id="2484911"/>
    <lineage>
        <taxon>Bacteria</taxon>
        <taxon>Pseudomonadati</taxon>
        <taxon>Spirochaetota</taxon>
        <taxon>Spirochaetia</taxon>
        <taxon>Leptospirales</taxon>
        <taxon>Leptospiraceae</taxon>
        <taxon>Leptospira</taxon>
    </lineage>
</organism>
<evidence type="ECO:0008006" key="4">
    <source>
        <dbReference type="Google" id="ProtNLM"/>
    </source>
</evidence>